<dbReference type="Gene3D" id="3.30.420.10">
    <property type="entry name" value="Ribonuclease H-like superfamily/Ribonuclease H"/>
    <property type="match status" value="1"/>
</dbReference>
<dbReference type="PROSITE" id="PS50879">
    <property type="entry name" value="RNASE_H_1"/>
    <property type="match status" value="1"/>
</dbReference>
<dbReference type="GO" id="GO:0004523">
    <property type="term" value="F:RNA-DNA hybrid ribonuclease activity"/>
    <property type="evidence" value="ECO:0007669"/>
    <property type="project" value="InterPro"/>
</dbReference>
<dbReference type="InterPro" id="IPR002156">
    <property type="entry name" value="RNaseH_domain"/>
</dbReference>
<evidence type="ECO:0000259" key="1">
    <source>
        <dbReference type="PROSITE" id="PS50879"/>
    </source>
</evidence>
<sequence>MEGYPLFCGGFTSWFFLVIASGMFTNFWNDDWVGIGPLFQNAQTVVPDHLLSLSVFHFWDSNGWRWELIRPYLDDQICLMIEAMHLQPNVQSMDVYAWKATRNGCFSVKSIYRSIGGSGSAAANSKWVLLWKINSSYSGVSKYIIDVAWKFPASGWVKLNANGACKGNPGRGGGGGLLRDDGGRWLKDFVLHSGTCNSMLAEISALLFGLQLAWDSGYRKV</sequence>
<evidence type="ECO:0000313" key="2">
    <source>
        <dbReference type="EMBL" id="KAF2324840.1"/>
    </source>
</evidence>
<dbReference type="EMBL" id="JAAGAX010000001">
    <property type="protein sequence ID" value="KAF2324840.1"/>
    <property type="molecule type" value="Genomic_DNA"/>
</dbReference>
<name>A0A6A6NI56_HEVBR</name>
<dbReference type="InterPro" id="IPR036397">
    <property type="entry name" value="RNaseH_sf"/>
</dbReference>
<dbReference type="PANTHER" id="PTHR47723:SF20">
    <property type="entry name" value="RNASE H TYPE-1 DOMAIN-CONTAINING PROTEIN"/>
    <property type="match status" value="1"/>
</dbReference>
<dbReference type="InterPro" id="IPR053151">
    <property type="entry name" value="RNase_H-like"/>
</dbReference>
<gene>
    <name evidence="2" type="ORF">GH714_017906</name>
</gene>
<protein>
    <recommendedName>
        <fullName evidence="1">RNase H type-1 domain-containing protein</fullName>
    </recommendedName>
</protein>
<reference evidence="2 3" key="1">
    <citation type="journal article" date="2020" name="Mol. Plant">
        <title>The Chromosome-Based Rubber Tree Genome Provides New Insights into Spurge Genome Evolution and Rubber Biosynthesis.</title>
        <authorList>
            <person name="Liu J."/>
            <person name="Shi C."/>
            <person name="Shi C.C."/>
            <person name="Li W."/>
            <person name="Zhang Q.J."/>
            <person name="Zhang Y."/>
            <person name="Li K."/>
            <person name="Lu H.F."/>
            <person name="Shi C."/>
            <person name="Zhu S.T."/>
            <person name="Xiao Z.Y."/>
            <person name="Nan H."/>
            <person name="Yue Y."/>
            <person name="Zhu X.G."/>
            <person name="Wu Y."/>
            <person name="Hong X.N."/>
            <person name="Fan G.Y."/>
            <person name="Tong Y."/>
            <person name="Zhang D."/>
            <person name="Mao C.L."/>
            <person name="Liu Y.L."/>
            <person name="Hao S.J."/>
            <person name="Liu W.Q."/>
            <person name="Lv M.Q."/>
            <person name="Zhang H.B."/>
            <person name="Liu Y."/>
            <person name="Hu-Tang G.R."/>
            <person name="Wang J.P."/>
            <person name="Wang J.H."/>
            <person name="Sun Y.H."/>
            <person name="Ni S.B."/>
            <person name="Chen W.B."/>
            <person name="Zhang X.C."/>
            <person name="Jiao Y.N."/>
            <person name="Eichler E.E."/>
            <person name="Li G.H."/>
            <person name="Liu X."/>
            <person name="Gao L.Z."/>
        </authorList>
    </citation>
    <scope>NUCLEOTIDE SEQUENCE [LARGE SCALE GENOMIC DNA]</scope>
    <source>
        <strain evidence="3">cv. GT1</strain>
        <tissue evidence="2">Leaf</tissue>
    </source>
</reference>
<accession>A0A6A6NI56</accession>
<dbReference type="Proteomes" id="UP000467840">
    <property type="component" value="Chromosome 5"/>
</dbReference>
<proteinExistence type="predicted"/>
<organism evidence="2 3">
    <name type="scientific">Hevea brasiliensis</name>
    <name type="common">Para rubber tree</name>
    <name type="synonym">Siphonia brasiliensis</name>
    <dbReference type="NCBI Taxonomy" id="3981"/>
    <lineage>
        <taxon>Eukaryota</taxon>
        <taxon>Viridiplantae</taxon>
        <taxon>Streptophyta</taxon>
        <taxon>Embryophyta</taxon>
        <taxon>Tracheophyta</taxon>
        <taxon>Spermatophyta</taxon>
        <taxon>Magnoliopsida</taxon>
        <taxon>eudicotyledons</taxon>
        <taxon>Gunneridae</taxon>
        <taxon>Pentapetalae</taxon>
        <taxon>rosids</taxon>
        <taxon>fabids</taxon>
        <taxon>Malpighiales</taxon>
        <taxon>Euphorbiaceae</taxon>
        <taxon>Crotonoideae</taxon>
        <taxon>Micrandreae</taxon>
        <taxon>Hevea</taxon>
    </lineage>
</organism>
<dbReference type="InterPro" id="IPR012337">
    <property type="entry name" value="RNaseH-like_sf"/>
</dbReference>
<dbReference type="SUPFAM" id="SSF53098">
    <property type="entry name" value="Ribonuclease H-like"/>
    <property type="match status" value="1"/>
</dbReference>
<dbReference type="Pfam" id="PF13456">
    <property type="entry name" value="RVT_3"/>
    <property type="match status" value="1"/>
</dbReference>
<dbReference type="PANTHER" id="PTHR47723">
    <property type="entry name" value="OS05G0353850 PROTEIN"/>
    <property type="match status" value="1"/>
</dbReference>
<comment type="caution">
    <text evidence="2">The sequence shown here is derived from an EMBL/GenBank/DDBJ whole genome shotgun (WGS) entry which is preliminary data.</text>
</comment>
<dbReference type="GO" id="GO:0003676">
    <property type="term" value="F:nucleic acid binding"/>
    <property type="evidence" value="ECO:0007669"/>
    <property type="project" value="InterPro"/>
</dbReference>
<dbReference type="AlphaFoldDB" id="A0A6A6NI56"/>
<keyword evidence="3" id="KW-1185">Reference proteome</keyword>
<feature type="domain" description="RNase H type-1" evidence="1">
    <location>
        <begin position="153"/>
        <end position="221"/>
    </location>
</feature>
<evidence type="ECO:0000313" key="3">
    <source>
        <dbReference type="Proteomes" id="UP000467840"/>
    </source>
</evidence>